<keyword evidence="4" id="KW-1199">Hemostasis impairing toxin</keyword>
<dbReference type="Gene3D" id="2.40.10.10">
    <property type="entry name" value="Trypsin-like serine proteases"/>
    <property type="match status" value="3"/>
</dbReference>
<dbReference type="FunFam" id="2.40.10.10:FF:000068">
    <property type="entry name" value="transmembrane protease serine 2"/>
    <property type="match status" value="1"/>
</dbReference>
<dbReference type="GO" id="GO:0005576">
    <property type="term" value="C:extracellular region"/>
    <property type="evidence" value="ECO:0007669"/>
    <property type="project" value="UniProtKB-SubCell"/>
</dbReference>
<accession>A0A0L7LF73</accession>
<feature type="non-terminal residue" evidence="9">
    <location>
        <position position="1"/>
    </location>
</feature>
<dbReference type="SMART" id="SM00020">
    <property type="entry name" value="Tryp_SPc"/>
    <property type="match status" value="1"/>
</dbReference>
<evidence type="ECO:0000256" key="7">
    <source>
        <dbReference type="RuleBase" id="RU363034"/>
    </source>
</evidence>
<dbReference type="InterPro" id="IPR033116">
    <property type="entry name" value="TRYPSIN_SER"/>
</dbReference>
<gene>
    <name evidence="9" type="ORF">OBRU01_09724</name>
</gene>
<dbReference type="PROSITE" id="PS00135">
    <property type="entry name" value="TRYPSIN_SER"/>
    <property type="match status" value="1"/>
</dbReference>
<evidence type="ECO:0000256" key="4">
    <source>
        <dbReference type="ARBA" id="ARBA00023240"/>
    </source>
</evidence>
<dbReference type="InterPro" id="IPR001314">
    <property type="entry name" value="Peptidase_S1A"/>
</dbReference>
<protein>
    <submittedName>
        <fullName evidence="9">Hemolymph proteinase 9</fullName>
    </submittedName>
</protein>
<dbReference type="AlphaFoldDB" id="A0A0L7LF73"/>
<dbReference type="GO" id="GO:0004252">
    <property type="term" value="F:serine-type endopeptidase activity"/>
    <property type="evidence" value="ECO:0007669"/>
    <property type="project" value="InterPro"/>
</dbReference>
<keyword evidence="2" id="KW-0800">Toxin</keyword>
<organism evidence="9 10">
    <name type="scientific">Operophtera brumata</name>
    <name type="common">Winter moth</name>
    <name type="synonym">Phalaena brumata</name>
    <dbReference type="NCBI Taxonomy" id="104452"/>
    <lineage>
        <taxon>Eukaryota</taxon>
        <taxon>Metazoa</taxon>
        <taxon>Ecdysozoa</taxon>
        <taxon>Arthropoda</taxon>
        <taxon>Hexapoda</taxon>
        <taxon>Insecta</taxon>
        <taxon>Pterygota</taxon>
        <taxon>Neoptera</taxon>
        <taxon>Endopterygota</taxon>
        <taxon>Lepidoptera</taxon>
        <taxon>Glossata</taxon>
        <taxon>Ditrysia</taxon>
        <taxon>Geometroidea</taxon>
        <taxon>Geometridae</taxon>
        <taxon>Larentiinae</taxon>
        <taxon>Operophtera</taxon>
    </lineage>
</organism>
<dbReference type="CDD" id="cd00190">
    <property type="entry name" value="Tryp_SPc"/>
    <property type="match status" value="1"/>
</dbReference>
<keyword evidence="3" id="KW-1015">Disulfide bond</keyword>
<dbReference type="GO" id="GO:0006508">
    <property type="term" value="P:proteolysis"/>
    <property type="evidence" value="ECO:0007669"/>
    <property type="project" value="UniProtKB-KW"/>
</dbReference>
<proteinExistence type="predicted"/>
<evidence type="ECO:0000259" key="8">
    <source>
        <dbReference type="PROSITE" id="PS50240"/>
    </source>
</evidence>
<dbReference type="Proteomes" id="UP000037510">
    <property type="component" value="Unassembled WGS sequence"/>
</dbReference>
<keyword evidence="6" id="KW-1205">Fibrinolytic toxin</keyword>
<evidence type="ECO:0000256" key="5">
    <source>
        <dbReference type="ARBA" id="ARBA00055534"/>
    </source>
</evidence>
<dbReference type="PANTHER" id="PTHR24252">
    <property type="entry name" value="ACROSIN-RELATED"/>
    <property type="match status" value="1"/>
</dbReference>
<comment type="function">
    <text evidence="5">Fibrinolytic activity; shows preferential cleavage of Arg-Gly bonds in all three fibrinogen chains. Contact with the caterpillars causes severe bleeding, due the anticoagulant effect of the protein.</text>
</comment>
<evidence type="ECO:0000313" key="10">
    <source>
        <dbReference type="Proteomes" id="UP000037510"/>
    </source>
</evidence>
<evidence type="ECO:0000256" key="1">
    <source>
        <dbReference type="ARBA" id="ARBA00004239"/>
    </source>
</evidence>
<dbReference type="GO" id="GO:0090729">
    <property type="term" value="F:toxin activity"/>
    <property type="evidence" value="ECO:0007669"/>
    <property type="project" value="UniProtKB-KW"/>
</dbReference>
<dbReference type="Pfam" id="PF00089">
    <property type="entry name" value="Trypsin"/>
    <property type="match status" value="1"/>
</dbReference>
<feature type="non-terminal residue" evidence="9">
    <location>
        <position position="239"/>
    </location>
</feature>
<evidence type="ECO:0000313" key="9">
    <source>
        <dbReference type="EMBL" id="KOB74034.1"/>
    </source>
</evidence>
<dbReference type="PRINTS" id="PR00722">
    <property type="entry name" value="CHYMOTRYPSIN"/>
</dbReference>
<comment type="caution">
    <text evidence="9">The sequence shown here is derived from an EMBL/GenBank/DDBJ whole genome shotgun (WGS) entry which is preliminary data.</text>
</comment>
<dbReference type="SUPFAM" id="SSF50494">
    <property type="entry name" value="Trypsin-like serine proteases"/>
    <property type="match status" value="1"/>
</dbReference>
<reference evidence="9 10" key="1">
    <citation type="journal article" date="2015" name="Genome Biol. Evol.">
        <title>The genome of winter moth (Operophtera brumata) provides a genomic perspective on sexual dimorphism and phenology.</title>
        <authorList>
            <person name="Derks M.F."/>
            <person name="Smit S."/>
            <person name="Salis L."/>
            <person name="Schijlen E."/>
            <person name="Bossers A."/>
            <person name="Mateman C."/>
            <person name="Pijl A.S."/>
            <person name="de Ridder D."/>
            <person name="Groenen M.A."/>
            <person name="Visser M.E."/>
            <person name="Megens H.J."/>
        </authorList>
    </citation>
    <scope>NUCLEOTIDE SEQUENCE [LARGE SCALE GENOMIC DNA]</scope>
    <source>
        <strain evidence="9">WM2013NL</strain>
        <tissue evidence="9">Head and thorax</tissue>
    </source>
</reference>
<dbReference type="InterPro" id="IPR009003">
    <property type="entry name" value="Peptidase_S1_PA"/>
</dbReference>
<evidence type="ECO:0000256" key="3">
    <source>
        <dbReference type="ARBA" id="ARBA00023157"/>
    </source>
</evidence>
<keyword evidence="10" id="KW-1185">Reference proteome</keyword>
<name>A0A0L7LF73_OPEBR</name>
<dbReference type="PROSITE" id="PS50240">
    <property type="entry name" value="TRYPSIN_DOM"/>
    <property type="match status" value="1"/>
</dbReference>
<keyword evidence="7" id="KW-0378">Hydrolase</keyword>
<dbReference type="InterPro" id="IPR001254">
    <property type="entry name" value="Trypsin_dom"/>
</dbReference>
<comment type="subcellular location">
    <subcellularLocation>
        <location evidence="1">Secreted</location>
        <location evidence="1">Extracellular space</location>
    </subcellularLocation>
</comment>
<dbReference type="InterPro" id="IPR043504">
    <property type="entry name" value="Peptidase_S1_PA_chymotrypsin"/>
</dbReference>
<dbReference type="PROSITE" id="PS00134">
    <property type="entry name" value="TRYPSIN_HIS"/>
    <property type="match status" value="1"/>
</dbReference>
<dbReference type="STRING" id="104452.A0A0L7LF73"/>
<evidence type="ECO:0000256" key="2">
    <source>
        <dbReference type="ARBA" id="ARBA00022656"/>
    </source>
</evidence>
<evidence type="ECO:0000256" key="6">
    <source>
        <dbReference type="ARBA" id="ARBA00084094"/>
    </source>
</evidence>
<dbReference type="PANTHER" id="PTHR24252:SF7">
    <property type="entry name" value="HYALIN"/>
    <property type="match status" value="1"/>
</dbReference>
<keyword evidence="7" id="KW-0720">Serine protease</keyword>
<keyword evidence="7" id="KW-0645">Protease</keyword>
<dbReference type="InterPro" id="IPR018114">
    <property type="entry name" value="TRYPSIN_HIS"/>
</dbReference>
<feature type="domain" description="Peptidase S1" evidence="8">
    <location>
        <begin position="12"/>
        <end position="238"/>
    </location>
</feature>
<sequence>MKHRSKSGPHFAIGGRNTEPGEFPHMAAVGTWVFKCGSSLISSRFVLTAAHCTSVSSRDTTITDPFSNGFTPTDAMIAKIIVHPKYTSPKKYFDIALMELDRVVDFSRYIQPACLWGQFDTGNLGKKATVTGWGVIDSVDIILNKECDSLLRPSCSRHWCGIQKTQMCAGKLAGGVDACQGDSGGPLQVKIPLPITTQGSMHYVIGVTSFGIECALPNLPGVYTRVSSFIDCIENNVWR</sequence>
<dbReference type="EMBL" id="JTDY01001376">
    <property type="protein sequence ID" value="KOB74034.1"/>
    <property type="molecule type" value="Genomic_DNA"/>
</dbReference>